<proteinExistence type="predicted"/>
<evidence type="ECO:0000259" key="3">
    <source>
        <dbReference type="PROSITE" id="PS51459"/>
    </source>
</evidence>
<evidence type="ECO:0000313" key="4">
    <source>
        <dbReference type="EMBL" id="KKQ36335.1"/>
    </source>
</evidence>
<gene>
    <name evidence="4" type="ORF">US52_C0001G0003</name>
</gene>
<protein>
    <recommendedName>
        <fullName evidence="3">Fido domain-containing protein</fullName>
    </recommendedName>
</protein>
<organism evidence="4 5">
    <name type="scientific">candidate division WS6 bacterium GW2011_GWA2_37_6</name>
    <dbReference type="NCBI Taxonomy" id="1619087"/>
    <lineage>
        <taxon>Bacteria</taxon>
        <taxon>Candidatus Dojkabacteria</taxon>
    </lineage>
</organism>
<comment type="caution">
    <text evidence="4">The sequence shown here is derived from an EMBL/GenBank/DDBJ whole genome shotgun (WGS) entry which is preliminary data.</text>
</comment>
<dbReference type="Gene3D" id="1.10.10.10">
    <property type="entry name" value="Winged helix-like DNA-binding domain superfamily/Winged helix DNA-binding domain"/>
    <property type="match status" value="1"/>
</dbReference>
<reference evidence="4" key="1">
    <citation type="journal article" date="2015" name="Nature">
        <title>rRNA introns, odd ribosomes, and small enigmatic genomes across a large radiation of phyla.</title>
        <authorList>
            <person name="Brown C.T."/>
            <person name="Hug L.A."/>
            <person name="Thomas B.C."/>
            <person name="Sharon I."/>
            <person name="Castelle C.J."/>
            <person name="Singh A."/>
            <person name="Wilkins M.J."/>
            <person name="Williams K.H."/>
            <person name="Banfield J.F."/>
        </authorList>
    </citation>
    <scope>NUCLEOTIDE SEQUENCE [LARGE SCALE GENOMIC DNA]</scope>
</reference>
<dbReference type="InterPro" id="IPR003812">
    <property type="entry name" value="Fido"/>
</dbReference>
<accession>A0A0G0HCR7</accession>
<dbReference type="EMBL" id="LBTH01000001">
    <property type="protein sequence ID" value="KKQ36335.1"/>
    <property type="molecule type" value="Genomic_DNA"/>
</dbReference>
<dbReference type="InterPro" id="IPR001034">
    <property type="entry name" value="DeoR_HTH"/>
</dbReference>
<sequence length="349" mass="40899">MYEPEYKITNSLLNNIVKLEVEKSKIESSQMPTRVHNKLAARAKMLNVFHFAHLIGVKLTLKDAQKISEGKKLQTDDARGTILNNYRNVLEFTRSNVSDSYVDIDLNILNHLNKILLTDWRETWEAKFRTGGEEVDLNLENWATLRDQEIQSIEIQNKIIELLDWYKSSSSKVHNLIRIGIFVERMIAISPYIFANKLTIVAIADFLLFKNGYTQTCFLPTSRNFDIYEDEYLEAWNQKKESGNKSDTLFLERLVRNLSNDMLETREEMVKTLNEEDKSSKKPFLDLNKRQLKILRYLQTIPTVKREDYVQMMDVSTMTAYRDLTELMEKKLVKLEGQGRGTKYMLSNR</sequence>
<name>A0A0G0HCR7_9BACT</name>
<dbReference type="SUPFAM" id="SSF46785">
    <property type="entry name" value="Winged helix' DNA-binding domain"/>
    <property type="match status" value="1"/>
</dbReference>
<evidence type="ECO:0000256" key="2">
    <source>
        <dbReference type="ARBA" id="ARBA00023163"/>
    </source>
</evidence>
<dbReference type="SUPFAM" id="SSF140931">
    <property type="entry name" value="Fic-like"/>
    <property type="match status" value="1"/>
</dbReference>
<keyword evidence="2" id="KW-0804">Transcription</keyword>
<dbReference type="InterPro" id="IPR036390">
    <property type="entry name" value="WH_DNA-bd_sf"/>
</dbReference>
<keyword evidence="1" id="KW-0805">Transcription regulation</keyword>
<dbReference type="PROSITE" id="PS51459">
    <property type="entry name" value="FIDO"/>
    <property type="match status" value="1"/>
</dbReference>
<dbReference type="AlphaFoldDB" id="A0A0G0HCR7"/>
<dbReference type="Gene3D" id="1.10.3290.10">
    <property type="entry name" value="Fido-like domain"/>
    <property type="match status" value="1"/>
</dbReference>
<dbReference type="GO" id="GO:0003700">
    <property type="term" value="F:DNA-binding transcription factor activity"/>
    <property type="evidence" value="ECO:0007669"/>
    <property type="project" value="InterPro"/>
</dbReference>
<dbReference type="InterPro" id="IPR036597">
    <property type="entry name" value="Fido-like_dom_sf"/>
</dbReference>
<evidence type="ECO:0000313" key="5">
    <source>
        <dbReference type="Proteomes" id="UP000034852"/>
    </source>
</evidence>
<evidence type="ECO:0000256" key="1">
    <source>
        <dbReference type="ARBA" id="ARBA00023015"/>
    </source>
</evidence>
<feature type="domain" description="Fido" evidence="3">
    <location>
        <begin position="104"/>
        <end position="256"/>
    </location>
</feature>
<dbReference type="Pfam" id="PF08220">
    <property type="entry name" value="HTH_DeoR"/>
    <property type="match status" value="1"/>
</dbReference>
<dbReference type="Proteomes" id="UP000034852">
    <property type="component" value="Unassembled WGS sequence"/>
</dbReference>
<dbReference type="InterPro" id="IPR036388">
    <property type="entry name" value="WH-like_DNA-bd_sf"/>
</dbReference>